<dbReference type="Proteomes" id="UP001148299">
    <property type="component" value="Unassembled WGS sequence"/>
</dbReference>
<dbReference type="PANTHER" id="PTHR37534">
    <property type="entry name" value="TRANSCRIPTIONAL ACTIVATOR PROTEIN UGA3"/>
    <property type="match status" value="1"/>
</dbReference>
<reference evidence="5" key="2">
    <citation type="journal article" date="2023" name="IMA Fungus">
        <title>Comparative genomic study of the Penicillium genus elucidates a diverse pangenome and 15 lateral gene transfer events.</title>
        <authorList>
            <person name="Petersen C."/>
            <person name="Sorensen T."/>
            <person name="Nielsen M.R."/>
            <person name="Sondergaard T.E."/>
            <person name="Sorensen J.L."/>
            <person name="Fitzpatrick D.A."/>
            <person name="Frisvad J.C."/>
            <person name="Nielsen K.L."/>
        </authorList>
    </citation>
    <scope>NUCLEOTIDE SEQUENCE</scope>
    <source>
        <strain evidence="5">IBT 35675</strain>
    </source>
</reference>
<sequence length="871" mass="97025">MFFIRSQSMTKAFMNTRRSCPSRLTSGLRQFSNSFSRLQTIPVQVSATGTGFVQKVSIPGKPFQFSTDAYTVLGGKESHPSPIAYSLASLSSCNQVTGSLVAKDLGITIGEWNVEVEGNLPTEVFVGGKEGNPNWKSVTLKARVQSDLEGGNDNPRFQQFIAEIERRCPMTALFRNSGVMYGSCVNYLRTNETSSTLTPLNFRERCLLIMAEIAANKTSGYIPISQWPNLESLAVGFREHLMAESHKISGNSLAIILADTDRTCIAHNFVDAQTLRWEVRQTKQSGAAQYKAFEVRPGIFFIDFYKPEYEEQVSLLFNFTSGQGIVGFSGFHVREDGQKRTWTKFTDASIEGRTSVAPFAPTADLIGKHILYRYTPRDAYKHVYLNQGTFTWHCLSGTEKGLADTEPCKMLKLDDKLYLLFWTEDIMPVESIVIVDLKHMRSTGRFFCWDPKPARLAGKAAPHLGTWALKASTALQHPVKNSRRMNSHHIDTHTNMPLGKIASLRRRVKSRDGASRLEHAIAPANLTAHTSIPASFSMTGDPTSDWAENSPENSGDTIFDVPSGFRAMLSERTYPEEAKCPTPYVPTEPESDRLLRYYFSRVCGILSIFDSTRNPLRSLVQDLIPCSPALLNSVLAMSAAHLYHREKHRPRYGLEYRTQAISHLARSISQATNDTDNEISALRHSSATGLILSAITLGMTSTWHDVTILDLVHLQGARLLFKKWITGSATGPACLAIGHPQTMFLVGVIAFWESLASFHVDQNLATVNYMWDVWNSQSCVERRRSHPLTGISTPLFIHLAQVGTLSRQMHLLNRLGQLSGTPIYKGEVYRSLLDQARKIEVSTRSFVVLSADQIQDTGDALTPPSHLQTIA</sequence>
<proteinExistence type="predicted"/>
<dbReference type="Gene3D" id="2.40.128.20">
    <property type="match status" value="1"/>
</dbReference>
<dbReference type="Pfam" id="PF02566">
    <property type="entry name" value="OsmC"/>
    <property type="match status" value="1"/>
</dbReference>
<dbReference type="EMBL" id="JAPZBR010000006">
    <property type="protein sequence ID" value="KAJ5349187.1"/>
    <property type="molecule type" value="Genomic_DNA"/>
</dbReference>
<dbReference type="GO" id="GO:0003700">
    <property type="term" value="F:DNA-binding transcription factor activity"/>
    <property type="evidence" value="ECO:0007669"/>
    <property type="project" value="TreeGrafter"/>
</dbReference>
<dbReference type="Pfam" id="PF10703">
    <property type="entry name" value="MoaF"/>
    <property type="match status" value="1"/>
</dbReference>
<dbReference type="GO" id="GO:0045944">
    <property type="term" value="P:positive regulation of transcription by RNA polymerase II"/>
    <property type="evidence" value="ECO:0007669"/>
    <property type="project" value="TreeGrafter"/>
</dbReference>
<dbReference type="InterPro" id="IPR035348">
    <property type="entry name" value="MoaF_C"/>
</dbReference>
<reference evidence="5" key="1">
    <citation type="submission" date="2022-12" db="EMBL/GenBank/DDBJ databases">
        <authorList>
            <person name="Petersen C."/>
        </authorList>
    </citation>
    <scope>NUCLEOTIDE SEQUENCE</scope>
    <source>
        <strain evidence="5">IBT 35675</strain>
    </source>
</reference>
<dbReference type="InterPro" id="IPR021858">
    <property type="entry name" value="Fun_TF"/>
</dbReference>
<dbReference type="Pfam" id="PF11951">
    <property type="entry name" value="Fungal_trans_2"/>
    <property type="match status" value="1"/>
</dbReference>
<feature type="domain" description="Molybdenum cofactor biosynthesis protein F N-terminal" evidence="3">
    <location>
        <begin position="225"/>
        <end position="332"/>
    </location>
</feature>
<dbReference type="AlphaFoldDB" id="A0A9W9QW44"/>
<evidence type="ECO:0000313" key="6">
    <source>
        <dbReference type="Proteomes" id="UP001148299"/>
    </source>
</evidence>
<dbReference type="InterPro" id="IPR036102">
    <property type="entry name" value="OsmC/Ohrsf"/>
</dbReference>
<evidence type="ECO:0000256" key="1">
    <source>
        <dbReference type="ARBA" id="ARBA00004123"/>
    </source>
</evidence>
<organism evidence="5 6">
    <name type="scientific">Penicillium brevicompactum</name>
    <dbReference type="NCBI Taxonomy" id="5074"/>
    <lineage>
        <taxon>Eukaryota</taxon>
        <taxon>Fungi</taxon>
        <taxon>Dikarya</taxon>
        <taxon>Ascomycota</taxon>
        <taxon>Pezizomycotina</taxon>
        <taxon>Eurotiomycetes</taxon>
        <taxon>Eurotiomycetidae</taxon>
        <taxon>Eurotiales</taxon>
        <taxon>Aspergillaceae</taxon>
        <taxon>Penicillium</taxon>
    </lineage>
</organism>
<dbReference type="InterPro" id="IPR024724">
    <property type="entry name" value="MoaF_N"/>
</dbReference>
<protein>
    <submittedName>
        <fullName evidence="5">Uncharacterized protein</fullName>
    </submittedName>
</protein>
<comment type="caution">
    <text evidence="5">The sequence shown here is derived from an EMBL/GenBank/DDBJ whole genome shotgun (WGS) entry which is preliminary data.</text>
</comment>
<dbReference type="InterPro" id="IPR003718">
    <property type="entry name" value="OsmC/Ohr_fam"/>
</dbReference>
<evidence type="ECO:0000256" key="2">
    <source>
        <dbReference type="ARBA" id="ARBA00023242"/>
    </source>
</evidence>
<name>A0A9W9QW44_PENBR</name>
<accession>A0A9W9QW44</accession>
<evidence type="ECO:0000259" key="3">
    <source>
        <dbReference type="Pfam" id="PF10703"/>
    </source>
</evidence>
<dbReference type="GO" id="GO:0005634">
    <property type="term" value="C:nucleus"/>
    <property type="evidence" value="ECO:0007669"/>
    <property type="project" value="UniProtKB-SubCell"/>
</dbReference>
<dbReference type="Gene3D" id="3.30.300.20">
    <property type="match status" value="1"/>
</dbReference>
<dbReference type="SUPFAM" id="SSF82784">
    <property type="entry name" value="OsmC-like"/>
    <property type="match status" value="1"/>
</dbReference>
<keyword evidence="2" id="KW-0539">Nucleus</keyword>
<dbReference type="Pfam" id="PF17409">
    <property type="entry name" value="MoaF_C"/>
    <property type="match status" value="1"/>
</dbReference>
<evidence type="ECO:0000259" key="4">
    <source>
        <dbReference type="Pfam" id="PF17409"/>
    </source>
</evidence>
<dbReference type="PANTHER" id="PTHR37534:SF15">
    <property type="entry name" value="ZN(II)2CYS6 TRANSCRIPTION FACTOR (EUROFUNG)"/>
    <property type="match status" value="1"/>
</dbReference>
<keyword evidence="6" id="KW-1185">Reference proteome</keyword>
<dbReference type="InterPro" id="IPR015946">
    <property type="entry name" value="KH_dom-like_a/b"/>
</dbReference>
<evidence type="ECO:0000313" key="5">
    <source>
        <dbReference type="EMBL" id="KAJ5349187.1"/>
    </source>
</evidence>
<comment type="subcellular location">
    <subcellularLocation>
        <location evidence="1">Nucleus</location>
    </subcellularLocation>
</comment>
<dbReference type="GO" id="GO:0000976">
    <property type="term" value="F:transcription cis-regulatory region binding"/>
    <property type="evidence" value="ECO:0007669"/>
    <property type="project" value="TreeGrafter"/>
</dbReference>
<gene>
    <name evidence="5" type="ORF">N7541_006914</name>
</gene>
<dbReference type="InterPro" id="IPR012674">
    <property type="entry name" value="Calycin"/>
</dbReference>
<dbReference type="CDD" id="cd12148">
    <property type="entry name" value="fungal_TF_MHR"/>
    <property type="match status" value="1"/>
</dbReference>
<feature type="domain" description="MoaF C-terminal" evidence="4">
    <location>
        <begin position="360"/>
        <end position="456"/>
    </location>
</feature>